<sequence length="289" mass="31758">MHHHALPRHSRSAMTIFDEAKIDCHCHVFDPERFPYGEGNFYHPAGQERGTPAQFAALREAYGVSGALLVGPNSGYDLDNRCLLDTLAQGGGRLKGVAVVRNDASHEELAGLKDKGIVGAALNPALFGVDKYADAAGLLRRLGELDMIAQIQVRDDQLPALLPLLDACETRLLFDHCGRPDIAAGIDQPAFEALLDLGRRGRAWVKLSGYVKFARTPFPYPDTLPYVEALLDAFTPDACLWGSDWPFLRAPERVDYGTLLALVERLLPDAADRRKVLLETPRRLFGFAG</sequence>
<organism evidence="2 3">
    <name type="scientific">Propionivibrio dicarboxylicus</name>
    <dbReference type="NCBI Taxonomy" id="83767"/>
    <lineage>
        <taxon>Bacteria</taxon>
        <taxon>Pseudomonadati</taxon>
        <taxon>Pseudomonadota</taxon>
        <taxon>Betaproteobacteria</taxon>
        <taxon>Rhodocyclales</taxon>
        <taxon>Rhodocyclaceae</taxon>
        <taxon>Propionivibrio</taxon>
    </lineage>
</organism>
<dbReference type="GO" id="GO:0016787">
    <property type="term" value="F:hydrolase activity"/>
    <property type="evidence" value="ECO:0007669"/>
    <property type="project" value="UniProtKB-KW"/>
</dbReference>
<dbReference type="Gene3D" id="3.20.20.140">
    <property type="entry name" value="Metal-dependent hydrolases"/>
    <property type="match status" value="1"/>
</dbReference>
<accession>A0A1G8ACW4</accession>
<dbReference type="PANTHER" id="PTHR35563">
    <property type="entry name" value="BARREL METAL-DEPENDENT HYDROLASE, PUTATIVE (AFU_ORTHOLOGUE AFUA_1G16240)-RELATED"/>
    <property type="match status" value="1"/>
</dbReference>
<dbReference type="SUPFAM" id="SSF51556">
    <property type="entry name" value="Metallo-dependent hydrolases"/>
    <property type="match status" value="1"/>
</dbReference>
<dbReference type="Pfam" id="PF04909">
    <property type="entry name" value="Amidohydro_2"/>
    <property type="match status" value="1"/>
</dbReference>
<evidence type="ECO:0000313" key="3">
    <source>
        <dbReference type="Proteomes" id="UP000198607"/>
    </source>
</evidence>
<dbReference type="PANTHER" id="PTHR35563:SF2">
    <property type="entry name" value="BARREL METAL-DEPENDENT HYDROLASE, PUTATIVE (AFU_ORTHOLOGUE AFUA_1G16240)-RELATED"/>
    <property type="match status" value="1"/>
</dbReference>
<keyword evidence="2" id="KW-0378">Hydrolase</keyword>
<evidence type="ECO:0000313" key="2">
    <source>
        <dbReference type="EMBL" id="SDH18855.1"/>
    </source>
</evidence>
<evidence type="ECO:0000259" key="1">
    <source>
        <dbReference type="Pfam" id="PF04909"/>
    </source>
</evidence>
<keyword evidence="3" id="KW-1185">Reference proteome</keyword>
<dbReference type="InterPro" id="IPR032466">
    <property type="entry name" value="Metal_Hydrolase"/>
</dbReference>
<proteinExistence type="predicted"/>
<dbReference type="InterPro" id="IPR006680">
    <property type="entry name" value="Amidohydro-rel"/>
</dbReference>
<dbReference type="InterPro" id="IPR052358">
    <property type="entry name" value="Aro_Compnd_Degr_Hydrolases"/>
</dbReference>
<dbReference type="AlphaFoldDB" id="A0A1G8ACW4"/>
<dbReference type="Proteomes" id="UP000198607">
    <property type="component" value="Unassembled WGS sequence"/>
</dbReference>
<protein>
    <submittedName>
        <fullName evidence="2">Predicted metal-dependent hydrolase, TIM-barrel fold</fullName>
    </submittedName>
</protein>
<dbReference type="EMBL" id="FNCY01000004">
    <property type="protein sequence ID" value="SDH18855.1"/>
    <property type="molecule type" value="Genomic_DNA"/>
</dbReference>
<gene>
    <name evidence="2" type="ORF">SAMN05660652_01350</name>
</gene>
<reference evidence="2 3" key="1">
    <citation type="submission" date="2016-10" db="EMBL/GenBank/DDBJ databases">
        <authorList>
            <person name="de Groot N.N."/>
        </authorList>
    </citation>
    <scope>NUCLEOTIDE SEQUENCE [LARGE SCALE GENOMIC DNA]</scope>
    <source>
        <strain evidence="2 3">DSM 5885</strain>
    </source>
</reference>
<name>A0A1G8ACW4_9RHOO</name>
<dbReference type="STRING" id="83767.SAMN05660652_01350"/>
<feature type="domain" description="Amidohydrolase-related" evidence="1">
    <location>
        <begin position="22"/>
        <end position="287"/>
    </location>
</feature>